<reference evidence="2" key="1">
    <citation type="journal article" date="2005" name="Nature">
        <title>The map-based sequence of the rice genome.</title>
        <authorList>
            <consortium name="International rice genome sequencing project (IRGSP)"/>
            <person name="Matsumoto T."/>
            <person name="Wu J."/>
            <person name="Kanamori H."/>
            <person name="Katayose Y."/>
            <person name="Fujisawa M."/>
            <person name="Namiki N."/>
            <person name="Mizuno H."/>
            <person name="Yamamoto K."/>
            <person name="Antonio B.A."/>
            <person name="Baba T."/>
            <person name="Sakata K."/>
            <person name="Nagamura Y."/>
            <person name="Aoki H."/>
            <person name="Arikawa K."/>
            <person name="Arita K."/>
            <person name="Bito T."/>
            <person name="Chiden Y."/>
            <person name="Fujitsuka N."/>
            <person name="Fukunaka R."/>
            <person name="Hamada M."/>
            <person name="Harada C."/>
            <person name="Hayashi A."/>
            <person name="Hijishita S."/>
            <person name="Honda M."/>
            <person name="Hosokawa S."/>
            <person name="Ichikawa Y."/>
            <person name="Idonuma A."/>
            <person name="Iijima M."/>
            <person name="Ikeda M."/>
            <person name="Ikeno M."/>
            <person name="Ito K."/>
            <person name="Ito S."/>
            <person name="Ito T."/>
            <person name="Ito Y."/>
            <person name="Ito Y."/>
            <person name="Iwabuchi A."/>
            <person name="Kamiya K."/>
            <person name="Karasawa W."/>
            <person name="Kurita K."/>
            <person name="Katagiri S."/>
            <person name="Kikuta A."/>
            <person name="Kobayashi H."/>
            <person name="Kobayashi N."/>
            <person name="Machita K."/>
            <person name="Maehara T."/>
            <person name="Masukawa M."/>
            <person name="Mizubayashi T."/>
            <person name="Mukai Y."/>
            <person name="Nagasaki H."/>
            <person name="Nagata Y."/>
            <person name="Naito S."/>
            <person name="Nakashima M."/>
            <person name="Nakama Y."/>
            <person name="Nakamichi Y."/>
            <person name="Nakamura M."/>
            <person name="Meguro A."/>
            <person name="Negishi M."/>
            <person name="Ohta I."/>
            <person name="Ohta T."/>
            <person name="Okamoto M."/>
            <person name="Ono N."/>
            <person name="Saji S."/>
            <person name="Sakaguchi M."/>
            <person name="Sakai K."/>
            <person name="Shibata M."/>
            <person name="Shimokawa T."/>
            <person name="Song J."/>
            <person name="Takazaki Y."/>
            <person name="Terasawa K."/>
            <person name="Tsugane M."/>
            <person name="Tsuji K."/>
            <person name="Ueda S."/>
            <person name="Waki K."/>
            <person name="Yamagata H."/>
            <person name="Yamamoto M."/>
            <person name="Yamamoto S."/>
            <person name="Yamane H."/>
            <person name="Yoshiki S."/>
            <person name="Yoshihara R."/>
            <person name="Yukawa K."/>
            <person name="Zhong H."/>
            <person name="Yano M."/>
            <person name="Yuan Q."/>
            <person name="Ouyang S."/>
            <person name="Liu J."/>
            <person name="Jones K.M."/>
            <person name="Gansberger K."/>
            <person name="Moffat K."/>
            <person name="Hill J."/>
            <person name="Bera J."/>
            <person name="Fadrosh D."/>
            <person name="Jin S."/>
            <person name="Johri S."/>
            <person name="Kim M."/>
            <person name="Overton L."/>
            <person name="Reardon M."/>
            <person name="Tsitrin T."/>
            <person name="Vuong H."/>
            <person name="Weaver B."/>
            <person name="Ciecko A."/>
            <person name="Tallon L."/>
            <person name="Jackson J."/>
            <person name="Pai G."/>
            <person name="Aken S.V."/>
            <person name="Utterback T."/>
            <person name="Reidmuller S."/>
            <person name="Feldblyum T."/>
            <person name="Hsiao J."/>
            <person name="Zismann V."/>
            <person name="Iobst S."/>
            <person name="de Vazeille A.R."/>
            <person name="Buell C.R."/>
            <person name="Ying K."/>
            <person name="Li Y."/>
            <person name="Lu T."/>
            <person name="Huang Y."/>
            <person name="Zhao Q."/>
            <person name="Feng Q."/>
            <person name="Zhang L."/>
            <person name="Zhu J."/>
            <person name="Weng Q."/>
            <person name="Mu J."/>
            <person name="Lu Y."/>
            <person name="Fan D."/>
            <person name="Liu Y."/>
            <person name="Guan J."/>
            <person name="Zhang Y."/>
            <person name="Yu S."/>
            <person name="Liu X."/>
            <person name="Zhang Y."/>
            <person name="Hong G."/>
            <person name="Han B."/>
            <person name="Choisne N."/>
            <person name="Demange N."/>
            <person name="Orjeda G."/>
            <person name="Samain S."/>
            <person name="Cattolico L."/>
            <person name="Pelletier E."/>
            <person name="Couloux A."/>
            <person name="Segurens B."/>
            <person name="Wincker P."/>
            <person name="D'Hont A."/>
            <person name="Scarpelli C."/>
            <person name="Weissenbach J."/>
            <person name="Salanoubat M."/>
            <person name="Quetier F."/>
            <person name="Yu Y."/>
            <person name="Kim H.R."/>
            <person name="Rambo T."/>
            <person name="Currie J."/>
            <person name="Collura K."/>
            <person name="Luo M."/>
            <person name="Yang T."/>
            <person name="Ammiraju J.S.S."/>
            <person name="Engler F."/>
            <person name="Soderlund C."/>
            <person name="Wing R.A."/>
            <person name="Palmer L.E."/>
            <person name="de la Bastide M."/>
            <person name="Spiegel L."/>
            <person name="Nascimento L."/>
            <person name="Zutavern T."/>
            <person name="O'Shaughnessy A."/>
            <person name="Dike S."/>
            <person name="Dedhia N."/>
            <person name="Preston R."/>
            <person name="Balija V."/>
            <person name="McCombie W.R."/>
            <person name="Chow T."/>
            <person name="Chen H."/>
            <person name="Chung M."/>
            <person name="Chen C."/>
            <person name="Shaw J."/>
            <person name="Wu H."/>
            <person name="Hsiao K."/>
            <person name="Chao Y."/>
            <person name="Chu M."/>
            <person name="Cheng C."/>
            <person name="Hour A."/>
            <person name="Lee P."/>
            <person name="Lin S."/>
            <person name="Lin Y."/>
            <person name="Liou J."/>
            <person name="Liu S."/>
            <person name="Hsing Y."/>
            <person name="Raghuvanshi S."/>
            <person name="Mohanty A."/>
            <person name="Bharti A.K."/>
            <person name="Gaur A."/>
            <person name="Gupta V."/>
            <person name="Kumar D."/>
            <person name="Ravi V."/>
            <person name="Vij S."/>
            <person name="Kapur A."/>
            <person name="Khurana P."/>
            <person name="Khurana P."/>
            <person name="Khurana J.P."/>
            <person name="Tyagi A.K."/>
            <person name="Gaikwad K."/>
            <person name="Singh A."/>
            <person name="Dalal V."/>
            <person name="Srivastava S."/>
            <person name="Dixit A."/>
            <person name="Pal A.K."/>
            <person name="Ghazi I.A."/>
            <person name="Yadav M."/>
            <person name="Pandit A."/>
            <person name="Bhargava A."/>
            <person name="Sureshbabu K."/>
            <person name="Batra K."/>
            <person name="Sharma T.R."/>
            <person name="Mohapatra T."/>
            <person name="Singh N.K."/>
            <person name="Messing J."/>
            <person name="Nelson A.B."/>
            <person name="Fuks G."/>
            <person name="Kavchok S."/>
            <person name="Keizer G."/>
            <person name="Linton E."/>
            <person name="Llaca V."/>
            <person name="Song R."/>
            <person name="Tanyolac B."/>
            <person name="Young S."/>
            <person name="Ho-Il K."/>
            <person name="Hahn J.H."/>
            <person name="Sangsakoo G."/>
            <person name="Vanavichit A."/>
            <person name="de Mattos Luiz.A.T."/>
            <person name="Zimmer P.D."/>
            <person name="Malone G."/>
            <person name="Dellagostin O."/>
            <person name="de Oliveira A.C."/>
            <person name="Bevan M."/>
            <person name="Bancroft I."/>
            <person name="Minx P."/>
            <person name="Cordum H."/>
            <person name="Wilson R."/>
            <person name="Cheng Z."/>
            <person name="Jin W."/>
            <person name="Jiang J."/>
            <person name="Leong S.A."/>
            <person name="Iwama H."/>
            <person name="Gojobori T."/>
            <person name="Itoh T."/>
            <person name="Niimura Y."/>
            <person name="Fujii Y."/>
            <person name="Habara T."/>
            <person name="Sakai H."/>
            <person name="Sato Y."/>
            <person name="Wilson G."/>
            <person name="Kumar K."/>
            <person name="McCouch S."/>
            <person name="Juretic N."/>
            <person name="Hoen D."/>
            <person name="Wright S."/>
            <person name="Bruskiewich R."/>
            <person name="Bureau T."/>
            <person name="Miyao A."/>
            <person name="Hirochika H."/>
            <person name="Nishikawa T."/>
            <person name="Kadowaki K."/>
            <person name="Sugiura M."/>
            <person name="Burr B."/>
            <person name="Sasaki T."/>
        </authorList>
    </citation>
    <scope>NUCLEOTIDE SEQUENCE [LARGE SCALE GENOMIC DNA]</scope>
    <source>
        <strain evidence="2">cv. Nipponbare</strain>
    </source>
</reference>
<evidence type="ECO:0000313" key="2">
    <source>
        <dbReference type="Proteomes" id="UP000000763"/>
    </source>
</evidence>
<gene>
    <name evidence="1" type="primary">OJ1742_G01.31</name>
</gene>
<name>Q69NC7_ORYSJ</name>
<reference evidence="2" key="2">
    <citation type="journal article" date="2008" name="Nucleic Acids Res.">
        <title>The rice annotation project database (RAP-DB): 2008 update.</title>
        <authorList>
            <consortium name="The rice annotation project (RAP)"/>
        </authorList>
    </citation>
    <scope>GENOME REANNOTATION</scope>
    <source>
        <strain evidence="2">cv. Nipponbare</strain>
    </source>
</reference>
<accession>Q69NC7</accession>
<proteinExistence type="predicted"/>
<dbReference type="EMBL" id="AP005684">
    <property type="protein sequence ID" value="BAD36214.1"/>
    <property type="molecule type" value="Genomic_DNA"/>
</dbReference>
<evidence type="ECO:0000313" key="1">
    <source>
        <dbReference type="EMBL" id="BAD36214.1"/>
    </source>
</evidence>
<sequence>MPRPRRPPVAARRAGLLLQPAGLRGPIQPCATTSRHRAMQIEPNDDEEASSRAEALHKNLITRLPVQISGEGVVPEALLVPITYCCISAKTMCAAGPKPIVGVAAGVVATAAIGTKQRALVDLA</sequence>
<dbReference type="AlphaFoldDB" id="Q69NC7"/>
<protein>
    <submittedName>
        <fullName evidence="1">Uncharacterized protein</fullName>
    </submittedName>
</protein>
<organism evidence="1 2">
    <name type="scientific">Oryza sativa subsp. japonica</name>
    <name type="common">Rice</name>
    <dbReference type="NCBI Taxonomy" id="39947"/>
    <lineage>
        <taxon>Eukaryota</taxon>
        <taxon>Viridiplantae</taxon>
        <taxon>Streptophyta</taxon>
        <taxon>Embryophyta</taxon>
        <taxon>Tracheophyta</taxon>
        <taxon>Spermatophyta</taxon>
        <taxon>Magnoliopsida</taxon>
        <taxon>Liliopsida</taxon>
        <taxon>Poales</taxon>
        <taxon>Poaceae</taxon>
        <taxon>BOP clade</taxon>
        <taxon>Oryzoideae</taxon>
        <taxon>Oryzeae</taxon>
        <taxon>Oryzinae</taxon>
        <taxon>Oryza</taxon>
        <taxon>Oryza sativa</taxon>
    </lineage>
</organism>
<dbReference type="Proteomes" id="UP000000763">
    <property type="component" value="Chromosome 9"/>
</dbReference>